<dbReference type="GO" id="GO:0009279">
    <property type="term" value="C:cell outer membrane"/>
    <property type="evidence" value="ECO:0007669"/>
    <property type="project" value="UniProtKB-SubCell"/>
</dbReference>
<keyword evidence="7" id="KW-1185">Reference proteome</keyword>
<proteinExistence type="inferred from homology"/>
<dbReference type="RefSeq" id="WP_229212517.1">
    <property type="nucleotide sequence ID" value="NZ_FNAN01000001.1"/>
</dbReference>
<dbReference type="Pfam" id="PF13715">
    <property type="entry name" value="CarbopepD_reg_2"/>
    <property type="match status" value="1"/>
</dbReference>
<dbReference type="NCBIfam" id="TIGR04056">
    <property type="entry name" value="OMP_RagA_SusC"/>
    <property type="match status" value="1"/>
</dbReference>
<dbReference type="STRING" id="659014.SAMN04487996_101232"/>
<dbReference type="SMART" id="SM00965">
    <property type="entry name" value="STN"/>
    <property type="match status" value="1"/>
</dbReference>
<evidence type="ECO:0000256" key="3">
    <source>
        <dbReference type="ARBA" id="ARBA00023237"/>
    </source>
</evidence>
<dbReference type="Proteomes" id="UP000198748">
    <property type="component" value="Unassembled WGS sequence"/>
</dbReference>
<dbReference type="InterPro" id="IPR037066">
    <property type="entry name" value="Plug_dom_sf"/>
</dbReference>
<keyword evidence="4" id="KW-1134">Transmembrane beta strand</keyword>
<dbReference type="FunFam" id="2.170.130.10:FF:000003">
    <property type="entry name" value="SusC/RagA family TonB-linked outer membrane protein"/>
    <property type="match status" value="1"/>
</dbReference>
<keyword evidence="4" id="KW-0812">Transmembrane</keyword>
<reference evidence="7" key="1">
    <citation type="submission" date="2016-10" db="EMBL/GenBank/DDBJ databases">
        <authorList>
            <person name="Varghese N."/>
            <person name="Submissions S."/>
        </authorList>
    </citation>
    <scope>NUCLEOTIDE SEQUENCE [LARGE SCALE GENOMIC DNA]</scope>
    <source>
        <strain evidence="7">DSM 25329</strain>
    </source>
</reference>
<accession>A0A1G6VHT2</accession>
<dbReference type="NCBIfam" id="TIGR04057">
    <property type="entry name" value="SusC_RagA_signa"/>
    <property type="match status" value="1"/>
</dbReference>
<dbReference type="InterPro" id="IPR023996">
    <property type="entry name" value="TonB-dep_OMP_SusC/RagA"/>
</dbReference>
<comment type="subcellular location">
    <subcellularLocation>
        <location evidence="4">Cell outer membrane</location>
        <topology evidence="4">Multi-pass membrane protein</topology>
    </subcellularLocation>
</comment>
<dbReference type="EMBL" id="FNAN01000001">
    <property type="protein sequence ID" value="SDD52396.1"/>
    <property type="molecule type" value="Genomic_DNA"/>
</dbReference>
<organism evidence="6 7">
    <name type="scientific">Dyadobacter soli</name>
    <dbReference type="NCBI Taxonomy" id="659014"/>
    <lineage>
        <taxon>Bacteria</taxon>
        <taxon>Pseudomonadati</taxon>
        <taxon>Bacteroidota</taxon>
        <taxon>Cytophagia</taxon>
        <taxon>Cytophagales</taxon>
        <taxon>Spirosomataceae</taxon>
        <taxon>Dyadobacter</taxon>
    </lineage>
</organism>
<evidence type="ECO:0000256" key="1">
    <source>
        <dbReference type="ARBA" id="ARBA00022448"/>
    </source>
</evidence>
<keyword evidence="1 4" id="KW-0813">Transport</keyword>
<keyword evidence="2 4" id="KW-0472">Membrane</keyword>
<sequence>MKKPFHPWHRLLLHIMRLTFYQLLLISLCSVVAVASHSPAQELLNRDVTLDLKNVTLNEALTRLEQGTKVKFAYSSGLVNLQKTVSVEARQEKLFAVLDRLLMPLDINYRVRNNQILLSRAPKKTGGIPAATTTENLAEAADRTIKGTVTSPETNEPLPGVSIILKGTQRGTTTDVSGKFQLEVPDENATLIFSFVGYLSQEVIVGNRTDLAIALQLDTKALDEIVVVGYGTQKKSTLTGSIAAVKGSEIAENPVPNISNSIAGRVAGVSMRPNGGQPGSDSPEIHIRGIGTTGNNKPLVVVDGVIRDNINQIDPSSIETVTVLKDAAAVAPYGLGGANGVLLITTKKGATGAPTLSFGAYYGTQTPTYYPKMLSAQDYMRLKNEAYLNENPTGTQLPFATDLVENYQNLNREDPDKYPISNTKDLVNMNAPMQNYTLQLSGGSERIKYQTGFGFLKQNGMFDPVKYMRYSYNMNLTAEATKTTTVSLSLIGSVERISSVDTAVSAGNLFRNGFKYIPIRSLYYSNGLWGEFAGNSPVGILNAGYTKNSNNTLLTTIAIEQKLPFIKGLSIKGTFSYDPSQRTKKGYHKPFYYYTQDLTTTPYTYKREISTAEGGAAAFSWLAQQFIKTQTFTYQGYLNYHNTFGKHDFTGLLVVEARNNTYELFSARRNNFAVDVDELNMGSSNKNDFDNGGTSSTGSQIGYVYRVGYAYAGKYLLEASGRYDGHYYFAPGKRWGYFPAFSAGWVISEENFLKNGFNWIDNLKVRGSWGKSGNLAGTAFQYLTGYNLNGNAYAFGPGSMVQGAVVPNEANKNITWEISTKTDIGLEASLWRGLLTIEADYFHEKRTGMLLPPAVSVPVEYGLALADENGGTMENNGVELSLGTNYRFQNDLRLGINGNVSYAKNKMIKVFETAATRNNPNRSRTGRALGTQFGYKTDGLFSTDDDKNDDGLINAADGYNVTPFGALRPGDIRYVDVSGPQGVPDGKIDSNDEVVIGKPVYPLLTYGLNATADWKGFDLNLFFQGSSLASLDIRQFQTIPFNNNNSNSSYEYYDNRWTPQTQDARYPRATQAPYANNTQLSDFWMTSTAHLRLKNTIIGYTLPKSITRAIRIQHVRVYASGQNLLTFSKLKFMDPEVGYTDRETAYPNQKVYVFGLNVTF</sequence>
<dbReference type="Gene3D" id="2.60.40.1120">
    <property type="entry name" value="Carboxypeptidase-like, regulatory domain"/>
    <property type="match status" value="1"/>
</dbReference>
<protein>
    <submittedName>
        <fullName evidence="6">TonB-linked outer membrane protein, SusC/RagA family</fullName>
    </submittedName>
</protein>
<dbReference type="Pfam" id="PF07715">
    <property type="entry name" value="Plug"/>
    <property type="match status" value="1"/>
</dbReference>
<dbReference type="InterPro" id="IPR008969">
    <property type="entry name" value="CarboxyPept-like_regulatory"/>
</dbReference>
<evidence type="ECO:0000259" key="5">
    <source>
        <dbReference type="SMART" id="SM00965"/>
    </source>
</evidence>
<dbReference type="Pfam" id="PF07660">
    <property type="entry name" value="STN"/>
    <property type="match status" value="1"/>
</dbReference>
<evidence type="ECO:0000256" key="2">
    <source>
        <dbReference type="ARBA" id="ARBA00023136"/>
    </source>
</evidence>
<comment type="similarity">
    <text evidence="4">Belongs to the TonB-dependent receptor family.</text>
</comment>
<evidence type="ECO:0000313" key="7">
    <source>
        <dbReference type="Proteomes" id="UP000198748"/>
    </source>
</evidence>
<dbReference type="InterPro" id="IPR039426">
    <property type="entry name" value="TonB-dep_rcpt-like"/>
</dbReference>
<name>A0A1G6VHT2_9BACT</name>
<evidence type="ECO:0000256" key="4">
    <source>
        <dbReference type="PROSITE-ProRule" id="PRU01360"/>
    </source>
</evidence>
<dbReference type="AlphaFoldDB" id="A0A1G6VHT2"/>
<dbReference type="Gene3D" id="3.55.50.30">
    <property type="match status" value="1"/>
</dbReference>
<dbReference type="Gene3D" id="2.170.130.10">
    <property type="entry name" value="TonB-dependent receptor, plug domain"/>
    <property type="match status" value="1"/>
</dbReference>
<dbReference type="InterPro" id="IPR012910">
    <property type="entry name" value="Plug_dom"/>
</dbReference>
<dbReference type="SUPFAM" id="SSF49464">
    <property type="entry name" value="Carboxypeptidase regulatory domain-like"/>
    <property type="match status" value="1"/>
</dbReference>
<keyword evidence="3 4" id="KW-0998">Cell outer membrane</keyword>
<dbReference type="InterPro" id="IPR023997">
    <property type="entry name" value="TonB-dep_OMP_SusC/RagA_CS"/>
</dbReference>
<dbReference type="PROSITE" id="PS52016">
    <property type="entry name" value="TONB_DEPENDENT_REC_3"/>
    <property type="match status" value="1"/>
</dbReference>
<dbReference type="InterPro" id="IPR011662">
    <property type="entry name" value="Secretin/TonB_short_N"/>
</dbReference>
<evidence type="ECO:0000313" key="6">
    <source>
        <dbReference type="EMBL" id="SDD52396.1"/>
    </source>
</evidence>
<dbReference type="SUPFAM" id="SSF56935">
    <property type="entry name" value="Porins"/>
    <property type="match status" value="1"/>
</dbReference>
<feature type="domain" description="Secretin/TonB short N-terminal" evidence="5">
    <location>
        <begin position="70"/>
        <end position="121"/>
    </location>
</feature>
<gene>
    <name evidence="6" type="ORF">SAMN04487996_101232</name>
</gene>